<gene>
    <name evidence="11" type="ORF">V3328_01210</name>
</gene>
<comment type="caution">
    <text evidence="11">The sequence shown here is derived from an EMBL/GenBank/DDBJ whole genome shotgun (WGS) entry which is preliminary data.</text>
</comment>
<keyword evidence="7 9" id="KW-0472">Membrane</keyword>
<evidence type="ECO:0000256" key="7">
    <source>
        <dbReference type="ARBA" id="ARBA00023136"/>
    </source>
</evidence>
<comment type="subunit">
    <text evidence="9">The complex comprises the extracytoplasmic solute receptor protein and the two transmembrane proteins.</text>
</comment>
<keyword evidence="6 9" id="KW-1133">Transmembrane helix</keyword>
<dbReference type="PANTHER" id="PTHR35011">
    <property type="entry name" value="2,3-DIKETO-L-GULONATE TRAP TRANSPORTER SMALL PERMEASE PROTEIN YIAM"/>
    <property type="match status" value="1"/>
</dbReference>
<evidence type="ECO:0000256" key="5">
    <source>
        <dbReference type="ARBA" id="ARBA00022692"/>
    </source>
</evidence>
<evidence type="ECO:0000256" key="9">
    <source>
        <dbReference type="RuleBase" id="RU369079"/>
    </source>
</evidence>
<dbReference type="GO" id="GO:0015740">
    <property type="term" value="P:C4-dicarboxylate transport"/>
    <property type="evidence" value="ECO:0007669"/>
    <property type="project" value="TreeGrafter"/>
</dbReference>
<evidence type="ECO:0000256" key="4">
    <source>
        <dbReference type="ARBA" id="ARBA00022519"/>
    </source>
</evidence>
<dbReference type="GO" id="GO:0005886">
    <property type="term" value="C:plasma membrane"/>
    <property type="evidence" value="ECO:0007669"/>
    <property type="project" value="UniProtKB-SubCell"/>
</dbReference>
<dbReference type="RefSeq" id="WP_340327813.1">
    <property type="nucleotide sequence ID" value="NZ_JAZHOF010000001.1"/>
</dbReference>
<dbReference type="Pfam" id="PF04290">
    <property type="entry name" value="DctQ"/>
    <property type="match status" value="1"/>
</dbReference>
<feature type="transmembrane region" description="Helical" evidence="9">
    <location>
        <begin position="12"/>
        <end position="35"/>
    </location>
</feature>
<dbReference type="Proteomes" id="UP001378188">
    <property type="component" value="Unassembled WGS sequence"/>
</dbReference>
<evidence type="ECO:0000256" key="8">
    <source>
        <dbReference type="ARBA" id="ARBA00038436"/>
    </source>
</evidence>
<evidence type="ECO:0000313" key="11">
    <source>
        <dbReference type="EMBL" id="MEJ8570074.1"/>
    </source>
</evidence>
<evidence type="ECO:0000313" key="12">
    <source>
        <dbReference type="Proteomes" id="UP001378188"/>
    </source>
</evidence>
<reference evidence="11 12" key="1">
    <citation type="submission" date="2024-02" db="EMBL/GenBank/DDBJ databases">
        <title>Genome analysis and characterization of Microbaculum marinisediminis sp. nov., isolated from marine sediment.</title>
        <authorList>
            <person name="Du Z.-J."/>
            <person name="Ye Y.-Q."/>
            <person name="Zhang Z.-R."/>
            <person name="Yuan S.-M."/>
            <person name="Zhang X.-Y."/>
        </authorList>
    </citation>
    <scope>NUCLEOTIDE SEQUENCE [LARGE SCALE GENOMIC DNA]</scope>
    <source>
        <strain evidence="11 12">SDUM1044001</strain>
    </source>
</reference>
<dbReference type="PANTHER" id="PTHR35011:SF2">
    <property type="entry name" value="2,3-DIKETO-L-GULONATE TRAP TRANSPORTER SMALL PERMEASE PROTEIN YIAM"/>
    <property type="match status" value="1"/>
</dbReference>
<feature type="transmembrane region" description="Helical" evidence="9">
    <location>
        <begin position="140"/>
        <end position="159"/>
    </location>
</feature>
<proteinExistence type="inferred from homology"/>
<organism evidence="11 12">
    <name type="scientific">Microbaculum marinum</name>
    <dbReference type="NCBI Taxonomy" id="1764581"/>
    <lineage>
        <taxon>Bacteria</taxon>
        <taxon>Pseudomonadati</taxon>
        <taxon>Pseudomonadota</taxon>
        <taxon>Alphaproteobacteria</taxon>
        <taxon>Hyphomicrobiales</taxon>
        <taxon>Tepidamorphaceae</taxon>
        <taxon>Microbaculum</taxon>
    </lineage>
</organism>
<dbReference type="EMBL" id="JAZHOF010000001">
    <property type="protein sequence ID" value="MEJ8570074.1"/>
    <property type="molecule type" value="Genomic_DNA"/>
</dbReference>
<keyword evidence="12" id="KW-1185">Reference proteome</keyword>
<comment type="similarity">
    <text evidence="8 9">Belongs to the TRAP transporter small permease family.</text>
</comment>
<keyword evidence="4 9" id="KW-0997">Cell inner membrane</keyword>
<feature type="transmembrane region" description="Helical" evidence="9">
    <location>
        <begin position="47"/>
        <end position="64"/>
    </location>
</feature>
<evidence type="ECO:0000259" key="10">
    <source>
        <dbReference type="Pfam" id="PF04290"/>
    </source>
</evidence>
<evidence type="ECO:0000256" key="6">
    <source>
        <dbReference type="ARBA" id="ARBA00022989"/>
    </source>
</evidence>
<dbReference type="AlphaFoldDB" id="A0AAW9RA47"/>
<comment type="function">
    <text evidence="9">Part of the tripartite ATP-independent periplasmic (TRAP) transport system.</text>
</comment>
<comment type="subcellular location">
    <subcellularLocation>
        <location evidence="1 9">Cell inner membrane</location>
        <topology evidence="1 9">Multi-pass membrane protein</topology>
    </subcellularLocation>
</comment>
<name>A0AAW9RA47_9HYPH</name>
<accession>A0AAW9RA47</accession>
<evidence type="ECO:0000256" key="3">
    <source>
        <dbReference type="ARBA" id="ARBA00022475"/>
    </source>
</evidence>
<sequence length="184" mass="19476">MTALARAYRMLMVAVLGAMMAILFAVMCIQVFFRYGLNDSLIWAEEVCRYLLIWVSFLACGVAWQRGEIAAMRILVEAVPARAAAALALVADAAVLVLLGFLIVYGWRYAVFSGGQTMPAADFIWIDVLGGEGSANMSLFWVYVAIPVGAALLGLHIAVHLAGCAASLASGTAPAFPGGPEDMA</sequence>
<feature type="domain" description="Tripartite ATP-independent periplasmic transporters DctQ component" evidence="10">
    <location>
        <begin position="23"/>
        <end position="163"/>
    </location>
</feature>
<keyword evidence="2 9" id="KW-0813">Transport</keyword>
<keyword evidence="3" id="KW-1003">Cell membrane</keyword>
<dbReference type="InterPro" id="IPR007387">
    <property type="entry name" value="TRAP_DctQ"/>
</dbReference>
<evidence type="ECO:0000256" key="2">
    <source>
        <dbReference type="ARBA" id="ARBA00022448"/>
    </source>
</evidence>
<dbReference type="GO" id="GO:0022857">
    <property type="term" value="F:transmembrane transporter activity"/>
    <property type="evidence" value="ECO:0007669"/>
    <property type="project" value="UniProtKB-UniRule"/>
</dbReference>
<protein>
    <recommendedName>
        <fullName evidence="9">TRAP transporter small permease protein</fullName>
    </recommendedName>
</protein>
<feature type="transmembrane region" description="Helical" evidence="9">
    <location>
        <begin position="85"/>
        <end position="107"/>
    </location>
</feature>
<keyword evidence="5 9" id="KW-0812">Transmembrane</keyword>
<dbReference type="InterPro" id="IPR055348">
    <property type="entry name" value="DctQ"/>
</dbReference>
<evidence type="ECO:0000256" key="1">
    <source>
        <dbReference type="ARBA" id="ARBA00004429"/>
    </source>
</evidence>